<name>E6MGS1_9FIRM</name>
<comment type="caution">
    <text evidence="1">The sequence shown here is derived from an EMBL/GenBank/DDBJ whole genome shotgun (WGS) entry which is preliminary data.</text>
</comment>
<proteinExistence type="predicted"/>
<gene>
    <name evidence="1" type="ORF">HMP0721_1204</name>
</gene>
<reference evidence="1 2" key="1">
    <citation type="submission" date="2010-12" db="EMBL/GenBank/DDBJ databases">
        <authorList>
            <person name="Muzny D."/>
            <person name="Qin X."/>
            <person name="Deng J."/>
            <person name="Jiang H."/>
            <person name="Liu Y."/>
            <person name="Qu J."/>
            <person name="Song X.-Z."/>
            <person name="Zhang L."/>
            <person name="Thornton R."/>
            <person name="Coyle M."/>
            <person name="Francisco L."/>
            <person name="Jackson L."/>
            <person name="Javaid M."/>
            <person name="Korchina V."/>
            <person name="Kovar C."/>
            <person name="Mata R."/>
            <person name="Mathew T."/>
            <person name="Ngo R."/>
            <person name="Nguyen L."/>
            <person name="Nguyen N."/>
            <person name="Okwuonu G."/>
            <person name="Ongeri F."/>
            <person name="Pham C."/>
            <person name="Simmons D."/>
            <person name="Wilczek-Boney K."/>
            <person name="Hale W."/>
            <person name="Jakkamsetti A."/>
            <person name="Pham P."/>
            <person name="Ruth R."/>
            <person name="San Lucas F."/>
            <person name="Warren J."/>
            <person name="Zhang J."/>
            <person name="Zhao Z."/>
            <person name="Zhou C."/>
            <person name="Zhu D."/>
            <person name="Lee S."/>
            <person name="Bess C."/>
            <person name="Blankenburg K."/>
            <person name="Forbes L."/>
            <person name="Fu Q."/>
            <person name="Gubbala S."/>
            <person name="Hirani K."/>
            <person name="Jayaseelan J.C."/>
            <person name="Lara F."/>
            <person name="Munidasa M."/>
            <person name="Palculict T."/>
            <person name="Patil S."/>
            <person name="Pu L.-L."/>
            <person name="Saada N."/>
            <person name="Tang L."/>
            <person name="Weissenberger G."/>
            <person name="Zhu Y."/>
            <person name="Hemphill L."/>
            <person name="Shang Y."/>
            <person name="Youmans B."/>
            <person name="Ayvaz T."/>
            <person name="Ross M."/>
            <person name="Santibanez J."/>
            <person name="Aqrawi P."/>
            <person name="Gross S."/>
            <person name="Joshi V."/>
            <person name="Fowler G."/>
            <person name="Nazareth L."/>
            <person name="Reid J."/>
            <person name="Worley K."/>
            <person name="Petrosino J."/>
            <person name="Highlander S."/>
            <person name="Gibbs R."/>
        </authorList>
    </citation>
    <scope>NUCLEOTIDE SEQUENCE [LARGE SCALE GENOMIC DNA]</scope>
    <source>
        <strain evidence="1 2">ATCC 23263</strain>
    </source>
</reference>
<dbReference type="STRING" id="887929.HMP0721_1204"/>
<sequence>MKAPRTLVWVLCTDAFSDDALFLNGMRALPNFGLWAARKGQIRNSKIRRIKNAAFAQGCR</sequence>
<keyword evidence="2" id="KW-1185">Reference proteome</keyword>
<dbReference type="EMBL" id="AEQN01000016">
    <property type="protein sequence ID" value="EFV01811.1"/>
    <property type="molecule type" value="Genomic_DNA"/>
</dbReference>
<organism evidence="1 2">
    <name type="scientific">Pseudoramibacter alactolyticus ATCC 23263</name>
    <dbReference type="NCBI Taxonomy" id="887929"/>
    <lineage>
        <taxon>Bacteria</taxon>
        <taxon>Bacillati</taxon>
        <taxon>Bacillota</taxon>
        <taxon>Clostridia</taxon>
        <taxon>Eubacteriales</taxon>
        <taxon>Eubacteriaceae</taxon>
        <taxon>Pseudoramibacter</taxon>
    </lineage>
</organism>
<protein>
    <submittedName>
        <fullName evidence="1">Uncharacterized protein</fullName>
    </submittedName>
</protein>
<evidence type="ECO:0000313" key="2">
    <source>
        <dbReference type="Proteomes" id="UP000004754"/>
    </source>
</evidence>
<dbReference type="AlphaFoldDB" id="E6MGS1"/>
<evidence type="ECO:0000313" key="1">
    <source>
        <dbReference type="EMBL" id="EFV01811.1"/>
    </source>
</evidence>
<dbReference type="HOGENOM" id="CLU_2938124_0_0_9"/>
<dbReference type="Proteomes" id="UP000004754">
    <property type="component" value="Unassembled WGS sequence"/>
</dbReference>
<accession>E6MGS1</accession>